<dbReference type="Proteomes" id="UP001139353">
    <property type="component" value="Unassembled WGS sequence"/>
</dbReference>
<reference evidence="7" key="1">
    <citation type="submission" date="2021-11" db="EMBL/GenBank/DDBJ databases">
        <title>BS-T2-15 a new species belonging to the Comamonadaceae family isolated from the soil of a French oak forest.</title>
        <authorList>
            <person name="Mieszkin S."/>
            <person name="Alain K."/>
        </authorList>
    </citation>
    <scope>NUCLEOTIDE SEQUENCE</scope>
    <source>
        <strain evidence="7">BS-T2-15</strain>
    </source>
</reference>
<protein>
    <recommendedName>
        <fullName evidence="6">Dipeptidyl-peptidase</fullName>
        <ecNumber evidence="6">3.4.14.-</ecNumber>
    </recommendedName>
</protein>
<dbReference type="AlphaFoldDB" id="A0A9X1YDZ6"/>
<dbReference type="GO" id="GO:0070009">
    <property type="term" value="F:serine-type aminopeptidase activity"/>
    <property type="evidence" value="ECO:0007669"/>
    <property type="project" value="UniProtKB-UniRule"/>
</dbReference>
<keyword evidence="2 6" id="KW-0031">Aminopeptidase</keyword>
<evidence type="ECO:0000256" key="1">
    <source>
        <dbReference type="ARBA" id="ARBA00010491"/>
    </source>
</evidence>
<dbReference type="RefSeq" id="WP_275680464.1">
    <property type="nucleotide sequence ID" value="NZ_JAJLJH010000001.1"/>
</dbReference>
<dbReference type="InterPro" id="IPR019500">
    <property type="entry name" value="Pep_S46"/>
</dbReference>
<evidence type="ECO:0000256" key="2">
    <source>
        <dbReference type="ARBA" id="ARBA00022438"/>
    </source>
</evidence>
<feature type="signal peptide" evidence="6">
    <location>
        <begin position="1"/>
        <end position="20"/>
    </location>
</feature>
<dbReference type="PANTHER" id="PTHR38469">
    <property type="entry name" value="PERIPLASMIC PEPTIDASE SUBFAMILY S1B"/>
    <property type="match status" value="1"/>
</dbReference>
<evidence type="ECO:0000256" key="4">
    <source>
        <dbReference type="ARBA" id="ARBA00022729"/>
    </source>
</evidence>
<keyword evidence="6" id="KW-0720">Serine protease</keyword>
<dbReference type="PANTHER" id="PTHR38469:SF1">
    <property type="entry name" value="PERIPLASMIC PEPTIDASE SUBFAMILY S1B"/>
    <property type="match status" value="1"/>
</dbReference>
<gene>
    <name evidence="7" type="ORF">LPC04_01785</name>
</gene>
<keyword evidence="5 6" id="KW-0378">Hydrolase</keyword>
<dbReference type="EC" id="3.4.14.-" evidence="6"/>
<dbReference type="GO" id="GO:0043171">
    <property type="term" value="P:peptide catabolic process"/>
    <property type="evidence" value="ECO:0007669"/>
    <property type="project" value="UniProtKB-UniRule"/>
</dbReference>
<dbReference type="InterPro" id="IPR043504">
    <property type="entry name" value="Peptidase_S1_PA_chymotrypsin"/>
</dbReference>
<dbReference type="SUPFAM" id="SSF50494">
    <property type="entry name" value="Trypsin-like serine proteases"/>
    <property type="match status" value="1"/>
</dbReference>
<keyword evidence="3 6" id="KW-0645">Protease</keyword>
<evidence type="ECO:0000256" key="5">
    <source>
        <dbReference type="ARBA" id="ARBA00022801"/>
    </source>
</evidence>
<evidence type="ECO:0000313" key="7">
    <source>
        <dbReference type="EMBL" id="MCK9684434.1"/>
    </source>
</evidence>
<comment type="caution">
    <text evidence="7">The sequence shown here is derived from an EMBL/GenBank/DDBJ whole genome shotgun (WGS) entry which is preliminary data.</text>
</comment>
<dbReference type="Pfam" id="PF10459">
    <property type="entry name" value="Peptidase_S46"/>
    <property type="match status" value="1"/>
</dbReference>
<evidence type="ECO:0000313" key="8">
    <source>
        <dbReference type="Proteomes" id="UP001139353"/>
    </source>
</evidence>
<dbReference type="GO" id="GO:0006508">
    <property type="term" value="P:proteolysis"/>
    <property type="evidence" value="ECO:0007669"/>
    <property type="project" value="UniProtKB-KW"/>
</dbReference>
<dbReference type="EMBL" id="JAJLJH010000001">
    <property type="protein sequence ID" value="MCK9684434.1"/>
    <property type="molecule type" value="Genomic_DNA"/>
</dbReference>
<name>A0A9X1YDZ6_9BURK</name>
<sequence length="709" mass="77895">MMNRLPLAAALSLCLSSAIADEGMWTFNNFPAAKVGQAYGFTPDQAWLDHVRMASVRIAGGCSASLVSSEGLVMTNHHCARSCIENVSGLTHKDYNRDGFYAKTVGEEARCPGMEMNQLVEITDVTKRVQDATRDATPATFNDVQKATLAAIEKECGTSDELRCEVVTLYEGGRYDLYKYRRYQDVRLVFAPEDRIAFFGGDPDNFNFPRYDLDVSMVRIYGSDGKPLHNAEHLSWSDGKLKDGDLTFVSGNPGGTARELTMAQFDDERDDKLVRDIALRSELRGYLTEYGERGAEQKRQSNDMLFGTENGLKVFTGRHEALSDKAFYGQLAANEKAFRAKVMADPALAQAYGGVWDAIGELVRKDEIYRTEYTALERGIRYSSLFTIARNLVRHGDEVAKPNGERLREFGESRLPQMKAVTLANEPIYDELEIATLTWSLTRMRADLGADSPIVKRVFGKRSPAQIATDAVRHTRLKELQVGAHGNAIGGYRKALYDGGKAAVDASHDPMIELARALDPDARAIRKKVETEVDGPMKRQQELLAKARFAVYGDSKYPDATFTLRLSYGTVKGWTEGDHAVAPFTTIAGAFDRATGADPFQLPDSWIKDKPRLDLSTPMNVVTTNDIIGGNSGSPLVNRKGEVAGLIFDGNIHSLGGDYGYDPALNRAVAVDSAALLEAMDKVYGAGRLVKEIKGSPTKLAADKVPTGQ</sequence>
<comment type="function">
    <text evidence="6">Catalyzes the removal of dipeptides from the N-terminus of oligopeptides.</text>
</comment>
<proteinExistence type="inferred from homology"/>
<evidence type="ECO:0000256" key="6">
    <source>
        <dbReference type="RuleBase" id="RU366067"/>
    </source>
</evidence>
<feature type="chain" id="PRO_5041013735" description="Dipeptidyl-peptidase" evidence="6">
    <location>
        <begin position="21"/>
        <end position="709"/>
    </location>
</feature>
<evidence type="ECO:0000256" key="3">
    <source>
        <dbReference type="ARBA" id="ARBA00022670"/>
    </source>
</evidence>
<accession>A0A9X1YDZ6</accession>
<dbReference type="InterPro" id="IPR009003">
    <property type="entry name" value="Peptidase_S1_PA"/>
</dbReference>
<organism evidence="7 8">
    <name type="scientific">Scleromatobacter humisilvae</name>
    <dbReference type="NCBI Taxonomy" id="2897159"/>
    <lineage>
        <taxon>Bacteria</taxon>
        <taxon>Pseudomonadati</taxon>
        <taxon>Pseudomonadota</taxon>
        <taxon>Betaproteobacteria</taxon>
        <taxon>Burkholderiales</taxon>
        <taxon>Sphaerotilaceae</taxon>
        <taxon>Scleromatobacter</taxon>
    </lineage>
</organism>
<comment type="similarity">
    <text evidence="1 6">Belongs to the peptidase S46 family.</text>
</comment>
<dbReference type="GO" id="GO:0008239">
    <property type="term" value="F:dipeptidyl-peptidase activity"/>
    <property type="evidence" value="ECO:0007669"/>
    <property type="project" value="UniProtKB-UniRule"/>
</dbReference>
<dbReference type="Gene3D" id="2.40.10.10">
    <property type="entry name" value="Trypsin-like serine proteases"/>
    <property type="match status" value="1"/>
</dbReference>
<keyword evidence="4 6" id="KW-0732">Signal</keyword>
<keyword evidence="8" id="KW-1185">Reference proteome</keyword>